<evidence type="ECO:0000313" key="1">
    <source>
        <dbReference type="EMBL" id="KAJ2806063.1"/>
    </source>
</evidence>
<gene>
    <name evidence="1" type="ORF">H4R20_001834</name>
</gene>
<dbReference type="Proteomes" id="UP001140094">
    <property type="component" value="Unassembled WGS sequence"/>
</dbReference>
<keyword evidence="2" id="KW-1185">Reference proteome</keyword>
<organism evidence="1 2">
    <name type="scientific">Coemansia guatemalensis</name>
    <dbReference type="NCBI Taxonomy" id="2761395"/>
    <lineage>
        <taxon>Eukaryota</taxon>
        <taxon>Fungi</taxon>
        <taxon>Fungi incertae sedis</taxon>
        <taxon>Zoopagomycota</taxon>
        <taxon>Kickxellomycotina</taxon>
        <taxon>Kickxellomycetes</taxon>
        <taxon>Kickxellales</taxon>
        <taxon>Kickxellaceae</taxon>
        <taxon>Coemansia</taxon>
    </lineage>
</organism>
<dbReference type="EMBL" id="JANBUO010000230">
    <property type="protein sequence ID" value="KAJ2806063.1"/>
    <property type="molecule type" value="Genomic_DNA"/>
</dbReference>
<proteinExistence type="predicted"/>
<reference evidence="1" key="1">
    <citation type="submission" date="2022-07" db="EMBL/GenBank/DDBJ databases">
        <title>Phylogenomic reconstructions and comparative analyses of Kickxellomycotina fungi.</title>
        <authorList>
            <person name="Reynolds N.K."/>
            <person name="Stajich J.E."/>
            <person name="Barry K."/>
            <person name="Grigoriev I.V."/>
            <person name="Crous P."/>
            <person name="Smith M.E."/>
        </authorList>
    </citation>
    <scope>NUCLEOTIDE SEQUENCE</scope>
    <source>
        <strain evidence="1">NRRL 1565</strain>
    </source>
</reference>
<evidence type="ECO:0000313" key="2">
    <source>
        <dbReference type="Proteomes" id="UP001140094"/>
    </source>
</evidence>
<dbReference type="AlphaFoldDB" id="A0A9W8I529"/>
<protein>
    <submittedName>
        <fullName evidence="1">Uncharacterized protein</fullName>
    </submittedName>
</protein>
<name>A0A9W8I529_9FUNG</name>
<sequence>MAYQSVVAITRRRRAHIRATQQQELVANLWAADTPEDREFWMNDGRKPNGTTRGNKSPSNYVLSTPPYLIREASKFRGHYNNVKGAARPPAVAMPPTVVQRLRENYLFFSKWSIQEFYYNCGRAAALARGNYDGAYRMLLEAYAQTTN</sequence>
<dbReference type="OrthoDB" id="5638530at2759"/>
<comment type="caution">
    <text evidence="1">The sequence shown here is derived from an EMBL/GenBank/DDBJ whole genome shotgun (WGS) entry which is preliminary data.</text>
</comment>
<accession>A0A9W8I529</accession>